<reference evidence="10 11" key="1">
    <citation type="submission" date="2023-08" db="EMBL/GenBank/DDBJ databases">
        <authorList>
            <person name="Joshi A."/>
            <person name="Thite S."/>
        </authorList>
    </citation>
    <scope>NUCLEOTIDE SEQUENCE [LARGE SCALE GENOMIC DNA]</scope>
    <source>
        <strain evidence="10 11">AC40</strain>
    </source>
</reference>
<evidence type="ECO:0000256" key="1">
    <source>
        <dbReference type="ARBA" id="ARBA00012122"/>
    </source>
</evidence>
<evidence type="ECO:0000256" key="7">
    <source>
        <dbReference type="ARBA" id="ARBA00022840"/>
    </source>
</evidence>
<keyword evidence="4" id="KW-0547">Nucleotide-binding</keyword>
<keyword evidence="5" id="KW-0418">Kinase</keyword>
<dbReference type="Pfam" id="PF00480">
    <property type="entry name" value="ROK"/>
    <property type="match status" value="1"/>
</dbReference>
<evidence type="ECO:0000256" key="6">
    <source>
        <dbReference type="ARBA" id="ARBA00022833"/>
    </source>
</evidence>
<dbReference type="RefSeq" id="WP_305893078.1">
    <property type="nucleotide sequence ID" value="NZ_JAUZVZ010000007.1"/>
</dbReference>
<evidence type="ECO:0000313" key="10">
    <source>
        <dbReference type="EMBL" id="MDP4535812.1"/>
    </source>
</evidence>
<sequence length="311" mass="33082">MHYGIDIGGTKIELAMFDDDFQLLKQWRVATPTTDYGIFLQVLGQQIAHADQVSGQKASLGIALPGIMTAAGQVVSSNVPCLNGKFVGDDLQQRLQRPVAFGNDCRCFVLSEAVFGAGRPFQRVLGVIIGTGCGGGLCVDGEIKQGRQQLIGEFGHQSVAARVLQNHQLPMFRCGCGLEGCAEAYVSGRGLERLYHHFCLLNDDPYRGQPQSTYQWLEQFRAGDTAAKQTFSAYMDALGAVLAAQILAYDPDAIVLGGGLSDIAEIVEAVPAAITPHLFRGIELPVICVAELGAASGKRGAALLGAHIHVG</sequence>
<name>A0ABT9GXP0_9GAMM</name>
<evidence type="ECO:0000313" key="11">
    <source>
        <dbReference type="Proteomes" id="UP001231616"/>
    </source>
</evidence>
<evidence type="ECO:0000256" key="8">
    <source>
        <dbReference type="ARBA" id="ARBA00023277"/>
    </source>
</evidence>
<dbReference type="EMBL" id="JAUZVZ010000007">
    <property type="protein sequence ID" value="MDP4535812.1"/>
    <property type="molecule type" value="Genomic_DNA"/>
</dbReference>
<protein>
    <recommendedName>
        <fullName evidence="1">N-acetylglucosamine kinase</fullName>
        <ecNumber evidence="1">2.7.1.59</ecNumber>
    </recommendedName>
</protein>
<accession>A0ABT9GXP0</accession>
<evidence type="ECO:0000256" key="5">
    <source>
        <dbReference type="ARBA" id="ARBA00022777"/>
    </source>
</evidence>
<dbReference type="InterPro" id="IPR043129">
    <property type="entry name" value="ATPase_NBD"/>
</dbReference>
<keyword evidence="7" id="KW-0067">ATP-binding</keyword>
<keyword evidence="11" id="KW-1185">Reference proteome</keyword>
<dbReference type="Proteomes" id="UP001231616">
    <property type="component" value="Unassembled WGS sequence"/>
</dbReference>
<evidence type="ECO:0000256" key="2">
    <source>
        <dbReference type="ARBA" id="ARBA00022679"/>
    </source>
</evidence>
<dbReference type="Gene3D" id="3.30.420.40">
    <property type="match status" value="2"/>
</dbReference>
<keyword evidence="8" id="KW-0119">Carbohydrate metabolism</keyword>
<dbReference type="SUPFAM" id="SSF53067">
    <property type="entry name" value="Actin-like ATPase domain"/>
    <property type="match status" value="1"/>
</dbReference>
<dbReference type="InterPro" id="IPR000600">
    <property type="entry name" value="ROK"/>
</dbReference>
<dbReference type="EC" id="2.7.1.59" evidence="1"/>
<evidence type="ECO:0000256" key="3">
    <source>
        <dbReference type="ARBA" id="ARBA00022723"/>
    </source>
</evidence>
<evidence type="ECO:0000256" key="4">
    <source>
        <dbReference type="ARBA" id="ARBA00022741"/>
    </source>
</evidence>
<proteinExistence type="predicted"/>
<keyword evidence="2" id="KW-0808">Transferase</keyword>
<evidence type="ECO:0000256" key="9">
    <source>
        <dbReference type="ARBA" id="ARBA00049065"/>
    </source>
</evidence>
<comment type="caution">
    <text evidence="10">The sequence shown here is derived from an EMBL/GenBank/DDBJ whole genome shotgun (WGS) entry which is preliminary data.</text>
</comment>
<dbReference type="PANTHER" id="PTHR18964">
    <property type="entry name" value="ROK (REPRESSOR, ORF, KINASE) FAMILY"/>
    <property type="match status" value="1"/>
</dbReference>
<dbReference type="CDD" id="cd24057">
    <property type="entry name" value="ASKHA_NBD_ROK_NAGK"/>
    <property type="match status" value="1"/>
</dbReference>
<organism evidence="10 11">
    <name type="scientific">Alkalimonas collagenimarina</name>
    <dbReference type="NCBI Taxonomy" id="400390"/>
    <lineage>
        <taxon>Bacteria</taxon>
        <taxon>Pseudomonadati</taxon>
        <taxon>Pseudomonadota</taxon>
        <taxon>Gammaproteobacteria</taxon>
        <taxon>Alkalimonas</taxon>
    </lineage>
</organism>
<comment type="catalytic activity">
    <reaction evidence="9">
        <text>N-acetyl-D-glucosamine + ATP = N-acetyl-D-glucosamine 6-phosphate + ADP + H(+)</text>
        <dbReference type="Rhea" id="RHEA:17417"/>
        <dbReference type="ChEBI" id="CHEBI:15378"/>
        <dbReference type="ChEBI" id="CHEBI:30616"/>
        <dbReference type="ChEBI" id="CHEBI:57513"/>
        <dbReference type="ChEBI" id="CHEBI:456216"/>
        <dbReference type="ChEBI" id="CHEBI:506227"/>
        <dbReference type="EC" id="2.7.1.59"/>
    </reaction>
</comment>
<dbReference type="PANTHER" id="PTHR18964:SF162">
    <property type="entry name" value="N-ACETYL-D-GLUCOSAMINE KINASE"/>
    <property type="match status" value="1"/>
</dbReference>
<keyword evidence="6" id="KW-0862">Zinc</keyword>
<dbReference type="PROSITE" id="PS01125">
    <property type="entry name" value="ROK"/>
    <property type="match status" value="1"/>
</dbReference>
<gene>
    <name evidence="10" type="ORF">Q3O60_06410</name>
</gene>
<dbReference type="InterPro" id="IPR049874">
    <property type="entry name" value="ROK_cs"/>
</dbReference>
<keyword evidence="3" id="KW-0479">Metal-binding</keyword>